<name>A0ABX0RA07_9GAMM</name>
<dbReference type="EMBL" id="VWXF01000002">
    <property type="protein sequence ID" value="NIF21176.1"/>
    <property type="molecule type" value="Genomic_DNA"/>
</dbReference>
<dbReference type="RefSeq" id="WP_167013004.1">
    <property type="nucleotide sequence ID" value="NZ_VWXF01000002.1"/>
</dbReference>
<gene>
    <name evidence="4" type="ORF">F3J40_06080</name>
</gene>
<keyword evidence="2 4" id="KW-0548">Nucleotidyltransferase</keyword>
<sequence length="136" mass="15484">MRTVITFGTFDVLHIGHINILRRAKAHGDRLIVGVSSDALNFSKKQRYPVYSEADRAEIISSLQFVDEVFIEESLELKGEYIKKFGADILIMGNDWEGRFDIFKELCEVEYLPRTEGISTTELIAEIKAREDNVAA</sequence>
<comment type="caution">
    <text evidence="4">The sequence shown here is derived from an EMBL/GenBank/DDBJ whole genome shotgun (WGS) entry which is preliminary data.</text>
</comment>
<dbReference type="SUPFAM" id="SSF52374">
    <property type="entry name" value="Nucleotidylyl transferase"/>
    <property type="match status" value="1"/>
</dbReference>
<dbReference type="GO" id="GO:0016779">
    <property type="term" value="F:nucleotidyltransferase activity"/>
    <property type="evidence" value="ECO:0007669"/>
    <property type="project" value="UniProtKB-KW"/>
</dbReference>
<dbReference type="InterPro" id="IPR050385">
    <property type="entry name" value="Archaeal_FAD_synthase"/>
</dbReference>
<dbReference type="NCBIfam" id="TIGR00125">
    <property type="entry name" value="cyt_tran_rel"/>
    <property type="match status" value="1"/>
</dbReference>
<dbReference type="InterPro" id="IPR014729">
    <property type="entry name" value="Rossmann-like_a/b/a_fold"/>
</dbReference>
<reference evidence="4 5" key="1">
    <citation type="journal article" date="2019" name="bioRxiv">
        <title>Bacteria contribute to plant secondary compound degradation in a generalist herbivore system.</title>
        <authorList>
            <person name="Francoeur C.B."/>
            <person name="Khadempour L."/>
            <person name="Moreira-Soto R.D."/>
            <person name="Gotting K."/>
            <person name="Book A.J."/>
            <person name="Pinto-Tomas A.A."/>
            <person name="Keefover-Ring K."/>
            <person name="Currie C.R."/>
        </authorList>
    </citation>
    <scope>NUCLEOTIDE SEQUENCE [LARGE SCALE GENOMIC DNA]</scope>
    <source>
        <strain evidence="4">Acro-835</strain>
    </source>
</reference>
<dbReference type="PANTHER" id="PTHR43793">
    <property type="entry name" value="FAD SYNTHASE"/>
    <property type="match status" value="1"/>
</dbReference>
<dbReference type="InterPro" id="IPR004821">
    <property type="entry name" value="Cyt_trans-like"/>
</dbReference>
<dbReference type="Pfam" id="PF01467">
    <property type="entry name" value="CTP_transf_like"/>
    <property type="match status" value="1"/>
</dbReference>
<evidence type="ECO:0000259" key="3">
    <source>
        <dbReference type="Pfam" id="PF01467"/>
    </source>
</evidence>
<accession>A0ABX0RA07</accession>
<proteinExistence type="predicted"/>
<keyword evidence="5" id="KW-1185">Reference proteome</keyword>
<organism evidence="4 5">
    <name type="scientific">Candidatus Pantoea multigeneris</name>
    <dbReference type="NCBI Taxonomy" id="2608357"/>
    <lineage>
        <taxon>Bacteria</taxon>
        <taxon>Pseudomonadati</taxon>
        <taxon>Pseudomonadota</taxon>
        <taxon>Gammaproteobacteria</taxon>
        <taxon>Enterobacterales</taxon>
        <taxon>Erwiniaceae</taxon>
        <taxon>Pantoea</taxon>
    </lineage>
</organism>
<evidence type="ECO:0000313" key="5">
    <source>
        <dbReference type="Proteomes" id="UP001515683"/>
    </source>
</evidence>
<evidence type="ECO:0000313" key="4">
    <source>
        <dbReference type="EMBL" id="NIF21176.1"/>
    </source>
</evidence>
<protein>
    <submittedName>
        <fullName evidence="4">Adenylyltransferase/cytidyltransferase family protein</fullName>
    </submittedName>
</protein>
<dbReference type="Gene3D" id="3.40.50.620">
    <property type="entry name" value="HUPs"/>
    <property type="match status" value="1"/>
</dbReference>
<dbReference type="PANTHER" id="PTHR43793:SF1">
    <property type="entry name" value="FAD SYNTHASE"/>
    <property type="match status" value="1"/>
</dbReference>
<evidence type="ECO:0000256" key="1">
    <source>
        <dbReference type="ARBA" id="ARBA00022679"/>
    </source>
</evidence>
<evidence type="ECO:0000256" key="2">
    <source>
        <dbReference type="ARBA" id="ARBA00022695"/>
    </source>
</evidence>
<feature type="domain" description="Cytidyltransferase-like" evidence="3">
    <location>
        <begin position="5"/>
        <end position="124"/>
    </location>
</feature>
<dbReference type="Proteomes" id="UP001515683">
    <property type="component" value="Unassembled WGS sequence"/>
</dbReference>
<keyword evidence="1" id="KW-0808">Transferase</keyword>